<feature type="transmembrane region" description="Helical" evidence="2">
    <location>
        <begin position="30"/>
        <end position="49"/>
    </location>
</feature>
<comment type="caution">
    <text evidence="3">The sequence shown here is derived from an EMBL/GenBank/DDBJ whole genome shotgun (WGS) entry which is preliminary data.</text>
</comment>
<keyword evidence="2" id="KW-0472">Membrane</keyword>
<gene>
    <name evidence="3" type="ORF">LARI1_G002510</name>
</gene>
<reference evidence="3 4" key="1">
    <citation type="submission" date="2018-05" db="EMBL/GenBank/DDBJ databases">
        <title>Whole genome sequencing for identification of molecular markers to develop diagnostic detection tools for the regulated plant pathogen Lachnellula willkommii.</title>
        <authorList>
            <person name="Giroux E."/>
            <person name="Bilodeau G."/>
        </authorList>
    </citation>
    <scope>NUCLEOTIDE SEQUENCE [LARGE SCALE GENOMIC DNA]</scope>
    <source>
        <strain evidence="3 4">CBS 203.66</strain>
    </source>
</reference>
<organism evidence="3 4">
    <name type="scientific">Lachnellula arida</name>
    <dbReference type="NCBI Taxonomy" id="1316785"/>
    <lineage>
        <taxon>Eukaryota</taxon>
        <taxon>Fungi</taxon>
        <taxon>Dikarya</taxon>
        <taxon>Ascomycota</taxon>
        <taxon>Pezizomycotina</taxon>
        <taxon>Leotiomycetes</taxon>
        <taxon>Helotiales</taxon>
        <taxon>Lachnaceae</taxon>
        <taxon>Lachnellula</taxon>
    </lineage>
</organism>
<feature type="compositionally biased region" description="Basic and acidic residues" evidence="1">
    <location>
        <begin position="74"/>
        <end position="84"/>
    </location>
</feature>
<accession>A0A8T9BH90</accession>
<keyword evidence="4" id="KW-1185">Reference proteome</keyword>
<dbReference type="Proteomes" id="UP000469559">
    <property type="component" value="Unassembled WGS sequence"/>
</dbReference>
<evidence type="ECO:0000256" key="2">
    <source>
        <dbReference type="SAM" id="Phobius"/>
    </source>
</evidence>
<feature type="region of interest" description="Disordered" evidence="1">
    <location>
        <begin position="65"/>
        <end position="137"/>
    </location>
</feature>
<evidence type="ECO:0000313" key="4">
    <source>
        <dbReference type="Proteomes" id="UP000469559"/>
    </source>
</evidence>
<evidence type="ECO:0000256" key="1">
    <source>
        <dbReference type="SAM" id="MobiDB-lite"/>
    </source>
</evidence>
<proteinExistence type="predicted"/>
<sequence length="137" mass="15090">MARKFNINAKASPPTPHLIPSTNFLPQQTLTAPIAAFTMATILFVYARLSIQAAKRNAHLHREADGGQISWHNESLRRHGKLDAPEEQGTVSQIVGAVRDKDVKWEGEGKDNGKAKVEGGGAGETENERILRERRRG</sequence>
<dbReference type="OrthoDB" id="5304367at2759"/>
<keyword evidence="2" id="KW-0812">Transmembrane</keyword>
<dbReference type="AlphaFoldDB" id="A0A8T9BH90"/>
<evidence type="ECO:0000313" key="3">
    <source>
        <dbReference type="EMBL" id="TVY19095.1"/>
    </source>
</evidence>
<dbReference type="EMBL" id="QGMF01000127">
    <property type="protein sequence ID" value="TVY19095.1"/>
    <property type="molecule type" value="Genomic_DNA"/>
</dbReference>
<keyword evidence="2" id="KW-1133">Transmembrane helix</keyword>
<name>A0A8T9BH90_9HELO</name>
<feature type="compositionally biased region" description="Basic and acidic residues" evidence="1">
    <location>
        <begin position="98"/>
        <end position="117"/>
    </location>
</feature>
<protein>
    <submittedName>
        <fullName evidence="3">Uncharacterized protein</fullName>
    </submittedName>
</protein>